<name>A0ABV8MY46_9NEIS</name>
<feature type="transmembrane region" description="Helical" evidence="10">
    <location>
        <begin position="23"/>
        <end position="48"/>
    </location>
</feature>
<keyword evidence="13" id="KW-1185">Reference proteome</keyword>
<dbReference type="RefSeq" id="WP_378167925.1">
    <property type="nucleotide sequence ID" value="NZ_JBHSBU010000001.1"/>
</dbReference>
<keyword evidence="12" id="KW-0966">Cell projection</keyword>
<evidence type="ECO:0000256" key="1">
    <source>
        <dbReference type="ARBA" id="ARBA00002254"/>
    </source>
</evidence>
<comment type="function">
    <text evidence="1 10">Controls the rotational direction of flagella during chemotaxis.</text>
</comment>
<reference evidence="13" key="1">
    <citation type="journal article" date="2019" name="Int. J. Syst. Evol. Microbiol.">
        <title>The Global Catalogue of Microorganisms (GCM) 10K type strain sequencing project: providing services to taxonomists for standard genome sequencing and annotation.</title>
        <authorList>
            <consortium name="The Broad Institute Genomics Platform"/>
            <consortium name="The Broad Institute Genome Sequencing Center for Infectious Disease"/>
            <person name="Wu L."/>
            <person name="Ma J."/>
        </authorList>
    </citation>
    <scope>NUCLEOTIDE SEQUENCE [LARGE SCALE GENOMIC DNA]</scope>
    <source>
        <strain evidence="13">LMG 29894</strain>
    </source>
</reference>
<sequence>MAEAKKAPAPAESAEAPKPKRNIVLYVVIGLLVLIVVGMTAVAGYLFFALSATQTYSEPVASEAGTEEGHEGDKASEKKKKKKKDKANPEAPPVFVKLDTYTVNLQGGGSVLQTEIHVQVIDEKQKELITGYLPRISSQVNLLLSSKKAEDVATLEAKVKLMDEIKNAINRVLGARDEEDGVMSVEFKTFIVQ</sequence>
<dbReference type="PANTHER" id="PTHR35091:SF2">
    <property type="entry name" value="FLAGELLAR PROTEIN FLIL"/>
    <property type="match status" value="1"/>
</dbReference>
<evidence type="ECO:0000256" key="10">
    <source>
        <dbReference type="RuleBase" id="RU364125"/>
    </source>
</evidence>
<feature type="region of interest" description="Disordered" evidence="11">
    <location>
        <begin position="59"/>
        <end position="91"/>
    </location>
</feature>
<keyword evidence="8 10" id="KW-1133">Transmembrane helix</keyword>
<evidence type="ECO:0000256" key="3">
    <source>
        <dbReference type="ARBA" id="ARBA00008281"/>
    </source>
</evidence>
<evidence type="ECO:0000256" key="8">
    <source>
        <dbReference type="ARBA" id="ARBA00022989"/>
    </source>
</evidence>
<protein>
    <recommendedName>
        <fullName evidence="10">Flagellar protein FliL</fullName>
    </recommendedName>
</protein>
<organism evidence="12 13">
    <name type="scientific">Chitinimonas lacunae</name>
    <dbReference type="NCBI Taxonomy" id="1963018"/>
    <lineage>
        <taxon>Bacteria</taxon>
        <taxon>Pseudomonadati</taxon>
        <taxon>Pseudomonadota</taxon>
        <taxon>Betaproteobacteria</taxon>
        <taxon>Neisseriales</taxon>
        <taxon>Chitinibacteraceae</taxon>
        <taxon>Chitinimonas</taxon>
    </lineage>
</organism>
<dbReference type="Pfam" id="PF03748">
    <property type="entry name" value="FliL"/>
    <property type="match status" value="1"/>
</dbReference>
<keyword evidence="12" id="KW-0969">Cilium</keyword>
<evidence type="ECO:0000256" key="9">
    <source>
        <dbReference type="ARBA" id="ARBA00023136"/>
    </source>
</evidence>
<keyword evidence="4" id="KW-1003">Cell membrane</keyword>
<evidence type="ECO:0000256" key="5">
    <source>
        <dbReference type="ARBA" id="ARBA00022500"/>
    </source>
</evidence>
<evidence type="ECO:0000256" key="4">
    <source>
        <dbReference type="ARBA" id="ARBA00022475"/>
    </source>
</evidence>
<feature type="compositionally biased region" description="Basic and acidic residues" evidence="11">
    <location>
        <begin position="67"/>
        <end position="76"/>
    </location>
</feature>
<comment type="caution">
    <text evidence="12">The sequence shown here is derived from an EMBL/GenBank/DDBJ whole genome shotgun (WGS) entry which is preliminary data.</text>
</comment>
<keyword evidence="9 10" id="KW-0472">Membrane</keyword>
<evidence type="ECO:0000256" key="2">
    <source>
        <dbReference type="ARBA" id="ARBA00004162"/>
    </source>
</evidence>
<keyword evidence="6 10" id="KW-0812">Transmembrane</keyword>
<gene>
    <name evidence="12" type="ORF">ACFOW7_20375</name>
</gene>
<dbReference type="EMBL" id="JBHSBU010000001">
    <property type="protein sequence ID" value="MFC4161695.1"/>
    <property type="molecule type" value="Genomic_DNA"/>
</dbReference>
<keyword evidence="5 10" id="KW-0145">Chemotaxis</keyword>
<dbReference type="InterPro" id="IPR005503">
    <property type="entry name" value="FliL"/>
</dbReference>
<evidence type="ECO:0000256" key="7">
    <source>
        <dbReference type="ARBA" id="ARBA00022779"/>
    </source>
</evidence>
<keyword evidence="7 10" id="KW-0283">Flagellar rotation</keyword>
<proteinExistence type="inferred from homology"/>
<dbReference type="PANTHER" id="PTHR35091">
    <property type="entry name" value="FLAGELLAR PROTEIN FLIL"/>
    <property type="match status" value="1"/>
</dbReference>
<evidence type="ECO:0000313" key="12">
    <source>
        <dbReference type="EMBL" id="MFC4161695.1"/>
    </source>
</evidence>
<comment type="similarity">
    <text evidence="3 10">Belongs to the FliL family.</text>
</comment>
<keyword evidence="12" id="KW-0282">Flagellum</keyword>
<keyword evidence="10" id="KW-0997">Cell inner membrane</keyword>
<accession>A0ABV8MY46</accession>
<evidence type="ECO:0000256" key="11">
    <source>
        <dbReference type="SAM" id="MobiDB-lite"/>
    </source>
</evidence>
<dbReference type="Proteomes" id="UP001595791">
    <property type="component" value="Unassembled WGS sequence"/>
</dbReference>
<comment type="subcellular location">
    <subcellularLocation>
        <location evidence="10">Cell inner membrane</location>
    </subcellularLocation>
    <subcellularLocation>
        <location evidence="2">Cell membrane</location>
        <topology evidence="2">Single-pass membrane protein</topology>
    </subcellularLocation>
</comment>
<evidence type="ECO:0000313" key="13">
    <source>
        <dbReference type="Proteomes" id="UP001595791"/>
    </source>
</evidence>
<evidence type="ECO:0000256" key="6">
    <source>
        <dbReference type="ARBA" id="ARBA00022692"/>
    </source>
</evidence>